<sequence>MAYRDGAQVFKEVRGRYLLGHYSALESRIIWTTCFRMKECNGRKLEGEQFDRLGVGLRQLERYIKEESPSWDCNVIAGFIVGVIEVDPIYQRLFLLSLAGMVLSWVKLVSLIPSRARRIRKKYMEAVSLETLNKSDSMDMEKCECEISNYTWMKLSPEDQDAAIEDAIRYCARSEVIVFEPHNAQKCIWGRNDTK</sequence>
<accession>A0A9N9L6S0</accession>
<dbReference type="AlphaFoldDB" id="A0A9N9L6S0"/>
<evidence type="ECO:0000313" key="1">
    <source>
        <dbReference type="EMBL" id="CAG8961211.1"/>
    </source>
</evidence>
<dbReference type="OrthoDB" id="10351944at2759"/>
<protein>
    <submittedName>
        <fullName evidence="1">Uncharacterized protein</fullName>
    </submittedName>
</protein>
<dbReference type="Proteomes" id="UP000696280">
    <property type="component" value="Unassembled WGS sequence"/>
</dbReference>
<dbReference type="EMBL" id="CAJVRL010000104">
    <property type="protein sequence ID" value="CAG8961211.1"/>
    <property type="molecule type" value="Genomic_DNA"/>
</dbReference>
<comment type="caution">
    <text evidence="1">The sequence shown here is derived from an EMBL/GenBank/DDBJ whole genome shotgun (WGS) entry which is preliminary data.</text>
</comment>
<name>A0A9N9L6S0_9HELO</name>
<reference evidence="1" key="1">
    <citation type="submission" date="2021-07" db="EMBL/GenBank/DDBJ databases">
        <authorList>
            <person name="Durling M."/>
        </authorList>
    </citation>
    <scope>NUCLEOTIDE SEQUENCE</scope>
</reference>
<evidence type="ECO:0000313" key="2">
    <source>
        <dbReference type="Proteomes" id="UP000696280"/>
    </source>
</evidence>
<organism evidence="1 2">
    <name type="scientific">Hymenoscyphus fraxineus</name>
    <dbReference type="NCBI Taxonomy" id="746836"/>
    <lineage>
        <taxon>Eukaryota</taxon>
        <taxon>Fungi</taxon>
        <taxon>Dikarya</taxon>
        <taxon>Ascomycota</taxon>
        <taxon>Pezizomycotina</taxon>
        <taxon>Leotiomycetes</taxon>
        <taxon>Helotiales</taxon>
        <taxon>Helotiaceae</taxon>
        <taxon>Hymenoscyphus</taxon>
    </lineage>
</organism>
<keyword evidence="2" id="KW-1185">Reference proteome</keyword>
<gene>
    <name evidence="1" type="ORF">HYFRA_00013267</name>
</gene>
<proteinExistence type="predicted"/>